<evidence type="ECO:0000313" key="2">
    <source>
        <dbReference type="Proteomes" id="UP000824176"/>
    </source>
</evidence>
<protein>
    <submittedName>
        <fullName evidence="1">Uncharacterized protein</fullName>
    </submittedName>
</protein>
<sequence>MKKHFLKYLAITMAAAFILTGCMEDKEVMPPIPYVAETATKIDINNKSTFIGNYSVVSFTKSQNTNIIGLNSLAGGFIINYNNNALQYNYALKYGGYNNTSAQLAISNNNTGINENDI</sequence>
<comment type="caution">
    <text evidence="1">The sequence shown here is derived from an EMBL/GenBank/DDBJ whole genome shotgun (WGS) entry which is preliminary data.</text>
</comment>
<reference evidence="1" key="1">
    <citation type="journal article" date="2021" name="PeerJ">
        <title>Extensive microbial diversity within the chicken gut microbiome revealed by metagenomics and culture.</title>
        <authorList>
            <person name="Gilroy R."/>
            <person name="Ravi A."/>
            <person name="Getino M."/>
            <person name="Pursley I."/>
            <person name="Horton D.L."/>
            <person name="Alikhan N.F."/>
            <person name="Baker D."/>
            <person name="Gharbi K."/>
            <person name="Hall N."/>
            <person name="Watson M."/>
            <person name="Adriaenssens E.M."/>
            <person name="Foster-Nyarko E."/>
            <person name="Jarju S."/>
            <person name="Secka A."/>
            <person name="Antonio M."/>
            <person name="Oren A."/>
            <person name="Chaudhuri R.R."/>
            <person name="La Ragione R."/>
            <person name="Hildebrand F."/>
            <person name="Pallen M.J."/>
        </authorList>
    </citation>
    <scope>NUCLEOTIDE SEQUENCE</scope>
    <source>
        <strain evidence="1">ChiW4-1371</strain>
    </source>
</reference>
<dbReference type="EMBL" id="DXAQ01000066">
    <property type="protein sequence ID" value="HIZ89127.1"/>
    <property type="molecule type" value="Genomic_DNA"/>
</dbReference>
<accession>A0A9D2GSE7</accession>
<evidence type="ECO:0000313" key="1">
    <source>
        <dbReference type="EMBL" id="HIZ89127.1"/>
    </source>
</evidence>
<name>A0A9D2GSE7_9BACT</name>
<gene>
    <name evidence="1" type="ORF">H9804_04220</name>
</gene>
<reference evidence="1" key="2">
    <citation type="submission" date="2021-04" db="EMBL/GenBank/DDBJ databases">
        <authorList>
            <person name="Gilroy R."/>
        </authorList>
    </citation>
    <scope>NUCLEOTIDE SEQUENCE</scope>
    <source>
        <strain evidence="1">ChiW4-1371</strain>
    </source>
</reference>
<organism evidence="1 2">
    <name type="scientific">Candidatus Mucispirillum faecigallinarum</name>
    <dbReference type="NCBI Taxonomy" id="2838699"/>
    <lineage>
        <taxon>Bacteria</taxon>
        <taxon>Pseudomonadati</taxon>
        <taxon>Deferribacterota</taxon>
        <taxon>Deferribacteres</taxon>
        <taxon>Deferribacterales</taxon>
        <taxon>Mucispirillaceae</taxon>
        <taxon>Mucispirillum</taxon>
    </lineage>
</organism>
<dbReference type="PROSITE" id="PS51257">
    <property type="entry name" value="PROKAR_LIPOPROTEIN"/>
    <property type="match status" value="1"/>
</dbReference>
<proteinExistence type="predicted"/>
<dbReference type="Proteomes" id="UP000824176">
    <property type="component" value="Unassembled WGS sequence"/>
</dbReference>
<dbReference type="AlphaFoldDB" id="A0A9D2GSE7"/>
<feature type="non-terminal residue" evidence="1">
    <location>
        <position position="118"/>
    </location>
</feature>